<dbReference type="OrthoDB" id="1115710at2"/>
<dbReference type="InterPro" id="IPR050093">
    <property type="entry name" value="ABC_SmlMolc_Importer"/>
</dbReference>
<dbReference type="GO" id="GO:0015408">
    <property type="term" value="F:ABC-type ferric iron transporter activity"/>
    <property type="evidence" value="ECO:0007669"/>
    <property type="project" value="InterPro"/>
</dbReference>
<dbReference type="SUPFAM" id="SSF52540">
    <property type="entry name" value="P-loop containing nucleoside triphosphate hydrolases"/>
    <property type="match status" value="1"/>
</dbReference>
<accession>A0A2U1API0</accession>
<evidence type="ECO:0000256" key="1">
    <source>
        <dbReference type="ARBA" id="ARBA00022448"/>
    </source>
</evidence>
<reference evidence="10 11" key="1">
    <citation type="submission" date="2018-04" db="EMBL/GenBank/DDBJ databases">
        <title>Genomic Encyclopedia of Type Strains, Phase IV (KMG-IV): sequencing the most valuable type-strain genomes for metagenomic binning, comparative biology and taxonomic classification.</title>
        <authorList>
            <person name="Goeker M."/>
        </authorList>
    </citation>
    <scope>NUCLEOTIDE SEQUENCE [LARGE SCALE GENOMIC DNA]</scope>
    <source>
        <strain evidence="10 11">DSM 100231</strain>
    </source>
</reference>
<evidence type="ECO:0000313" key="11">
    <source>
        <dbReference type="Proteomes" id="UP000245466"/>
    </source>
</evidence>
<organism evidence="10 11">
    <name type="scientific">Pontibacter virosus</name>
    <dbReference type="NCBI Taxonomy" id="1765052"/>
    <lineage>
        <taxon>Bacteria</taxon>
        <taxon>Pseudomonadati</taxon>
        <taxon>Bacteroidota</taxon>
        <taxon>Cytophagia</taxon>
        <taxon>Cytophagales</taxon>
        <taxon>Hymenobacteraceae</taxon>
        <taxon>Pontibacter</taxon>
    </lineage>
</organism>
<evidence type="ECO:0000256" key="8">
    <source>
        <dbReference type="ARBA" id="ARBA00023136"/>
    </source>
</evidence>
<proteinExistence type="predicted"/>
<keyword evidence="2" id="KW-1003">Cell membrane</keyword>
<sequence length="238" mass="26059">MAEVELRNVSKSYGKKQVLQDITVEVKKGDLACLLGSSGSGKTTILKLLAGFEAPDSGEISIGGEVVSGNGKVTVAPHKRGIGYIFQDLALWPHMTAFENIAFGLKARKEPDYRIKVQETAEWLGVKDSLDKYPSQLSGGQQQLVAIGRSLVLQPRVLLMDEPLANLDVKLKKVVREKIIELKEALGITIIYVSHDHREAFSLASQLIILNGASVEAIGTPEEIRQSDSAFIKYFIEL</sequence>
<evidence type="ECO:0000256" key="4">
    <source>
        <dbReference type="ARBA" id="ARBA00022741"/>
    </source>
</evidence>
<protein>
    <submittedName>
        <fullName evidence="10">Multiple sugar transport system ATP-binding protein</fullName>
    </submittedName>
</protein>
<keyword evidence="3" id="KW-0410">Iron transport</keyword>
<keyword evidence="7" id="KW-0406">Ion transport</keyword>
<dbReference type="PROSITE" id="PS50893">
    <property type="entry name" value="ABC_TRANSPORTER_2"/>
    <property type="match status" value="1"/>
</dbReference>
<evidence type="ECO:0000313" key="10">
    <source>
        <dbReference type="EMBL" id="PVY38340.1"/>
    </source>
</evidence>
<dbReference type="RefSeq" id="WP_116544958.1">
    <property type="nucleotide sequence ID" value="NZ_QEKI01000017.1"/>
</dbReference>
<dbReference type="GO" id="GO:0015697">
    <property type="term" value="P:quaternary ammonium group transport"/>
    <property type="evidence" value="ECO:0007669"/>
    <property type="project" value="UniProtKB-ARBA"/>
</dbReference>
<keyword evidence="1" id="KW-0813">Transport</keyword>
<evidence type="ECO:0000259" key="9">
    <source>
        <dbReference type="PROSITE" id="PS50893"/>
    </source>
</evidence>
<dbReference type="EMBL" id="QEKI01000017">
    <property type="protein sequence ID" value="PVY38340.1"/>
    <property type="molecule type" value="Genomic_DNA"/>
</dbReference>
<dbReference type="PROSITE" id="PS00211">
    <property type="entry name" value="ABC_TRANSPORTER_1"/>
    <property type="match status" value="1"/>
</dbReference>
<dbReference type="FunFam" id="3.40.50.300:FF:000425">
    <property type="entry name" value="Probable ABC transporter, ATP-binding subunit"/>
    <property type="match status" value="1"/>
</dbReference>
<dbReference type="InterPro" id="IPR003439">
    <property type="entry name" value="ABC_transporter-like_ATP-bd"/>
</dbReference>
<keyword evidence="10" id="KW-0762">Sugar transport</keyword>
<feature type="domain" description="ABC transporter" evidence="9">
    <location>
        <begin position="4"/>
        <end position="237"/>
    </location>
</feature>
<evidence type="ECO:0000256" key="6">
    <source>
        <dbReference type="ARBA" id="ARBA00023004"/>
    </source>
</evidence>
<dbReference type="InterPro" id="IPR003593">
    <property type="entry name" value="AAA+_ATPase"/>
</dbReference>
<dbReference type="AlphaFoldDB" id="A0A2U1API0"/>
<dbReference type="InterPro" id="IPR015853">
    <property type="entry name" value="ABC_transpr_FbpC"/>
</dbReference>
<dbReference type="CDD" id="cd03259">
    <property type="entry name" value="ABC_Carb_Solutes_like"/>
    <property type="match status" value="1"/>
</dbReference>
<dbReference type="Gene3D" id="3.40.50.300">
    <property type="entry name" value="P-loop containing nucleotide triphosphate hydrolases"/>
    <property type="match status" value="1"/>
</dbReference>
<dbReference type="InterPro" id="IPR017871">
    <property type="entry name" value="ABC_transporter-like_CS"/>
</dbReference>
<dbReference type="Pfam" id="PF00005">
    <property type="entry name" value="ABC_tran"/>
    <property type="match status" value="1"/>
</dbReference>
<dbReference type="InterPro" id="IPR027417">
    <property type="entry name" value="P-loop_NTPase"/>
</dbReference>
<keyword evidence="6" id="KW-0408">Iron</keyword>
<name>A0A2U1API0_9BACT</name>
<dbReference type="GO" id="GO:0016020">
    <property type="term" value="C:membrane"/>
    <property type="evidence" value="ECO:0007669"/>
    <property type="project" value="InterPro"/>
</dbReference>
<evidence type="ECO:0000256" key="2">
    <source>
        <dbReference type="ARBA" id="ARBA00022475"/>
    </source>
</evidence>
<dbReference type="PANTHER" id="PTHR42781:SF4">
    <property type="entry name" value="SPERMIDINE_PUTRESCINE IMPORT ATP-BINDING PROTEIN POTA"/>
    <property type="match status" value="1"/>
</dbReference>
<keyword evidence="8" id="KW-0472">Membrane</keyword>
<dbReference type="GO" id="GO:0016887">
    <property type="term" value="F:ATP hydrolysis activity"/>
    <property type="evidence" value="ECO:0007669"/>
    <property type="project" value="InterPro"/>
</dbReference>
<gene>
    <name evidence="10" type="ORF">C8E01_11740</name>
</gene>
<comment type="caution">
    <text evidence="10">The sequence shown here is derived from an EMBL/GenBank/DDBJ whole genome shotgun (WGS) entry which is preliminary data.</text>
</comment>
<keyword evidence="5 10" id="KW-0067">ATP-binding</keyword>
<dbReference type="PANTHER" id="PTHR42781">
    <property type="entry name" value="SPERMIDINE/PUTRESCINE IMPORT ATP-BINDING PROTEIN POTA"/>
    <property type="match status" value="1"/>
</dbReference>
<evidence type="ECO:0000256" key="3">
    <source>
        <dbReference type="ARBA" id="ARBA00022496"/>
    </source>
</evidence>
<keyword evidence="4" id="KW-0547">Nucleotide-binding</keyword>
<dbReference type="SMART" id="SM00382">
    <property type="entry name" value="AAA"/>
    <property type="match status" value="1"/>
</dbReference>
<dbReference type="Proteomes" id="UP000245466">
    <property type="component" value="Unassembled WGS sequence"/>
</dbReference>
<dbReference type="GO" id="GO:0005524">
    <property type="term" value="F:ATP binding"/>
    <property type="evidence" value="ECO:0007669"/>
    <property type="project" value="UniProtKB-KW"/>
</dbReference>
<keyword evidence="11" id="KW-1185">Reference proteome</keyword>
<evidence type="ECO:0000256" key="5">
    <source>
        <dbReference type="ARBA" id="ARBA00022840"/>
    </source>
</evidence>
<evidence type="ECO:0000256" key="7">
    <source>
        <dbReference type="ARBA" id="ARBA00023065"/>
    </source>
</evidence>